<sequence>MTAMPWPVHPQPLQDEIFSSWVYRAARANGQNFFSLCHLLTPEMKNTHHNYDYLTTENVVRKFSQMLSTSYKTALGTTIDSFAGYLFEQPTPKVNRRTCILQEGIKPNNYKRFSLQFCPMCLSEGEPYFRKQWRISLITVCTKHACQLHDRCPQCYSPIQPLKNEIKNKYKMPFLGEITQCFRCGFNLKETTVIQAELQTMIDTVWYEKILKSGYVSLDNKQWIYSFSFFYVLRHLIRCVLQKDLGSTSINDFIDPDIMTHEYRYRAMCELSSVFDQWPTKFLILCENLNVTYSDLTCMTKQKPLLPFWLESVVKHHLYFPNLQPSDESIKAAIDYLVAHRKRLNASELNRILGYEDSTVIKKVLKSYQKERQFHLPYMRRSNEQ</sequence>
<reference evidence="2" key="1">
    <citation type="submission" date="2023-08" db="EMBL/GenBank/DDBJ databases">
        <title>Complete genome sequence of Shewanella oncorhynchi Z-P2, a siderophore putrebactin-producing bacterium.</title>
        <authorList>
            <person name="Zhang Y."/>
        </authorList>
    </citation>
    <scope>NUCLEOTIDE SEQUENCE</scope>
    <source>
        <strain evidence="2">Z-P2</strain>
    </source>
</reference>
<gene>
    <name evidence="2" type="ORF">RA178_20265</name>
</gene>
<dbReference type="KEGG" id="sog:RA178_20265"/>
<dbReference type="AlphaFoldDB" id="A0AA50Q5B4"/>
<dbReference type="GeneID" id="301341569"/>
<proteinExistence type="predicted"/>
<dbReference type="InterPro" id="IPR009492">
    <property type="entry name" value="TniQ"/>
</dbReference>
<protein>
    <submittedName>
        <fullName evidence="2">TniQ family protein</fullName>
    </submittedName>
</protein>
<dbReference type="Pfam" id="PF06527">
    <property type="entry name" value="TniQ"/>
    <property type="match status" value="1"/>
</dbReference>
<evidence type="ECO:0000313" key="2">
    <source>
        <dbReference type="EMBL" id="WMB72712.1"/>
    </source>
</evidence>
<feature type="domain" description="TniQ" evidence="1">
    <location>
        <begin position="7"/>
        <end position="148"/>
    </location>
</feature>
<dbReference type="EMBL" id="CP132914">
    <property type="protein sequence ID" value="WMB72712.1"/>
    <property type="molecule type" value="Genomic_DNA"/>
</dbReference>
<organism evidence="2">
    <name type="scientific">Shewanella oncorhynchi</name>
    <dbReference type="NCBI Taxonomy" id="2726434"/>
    <lineage>
        <taxon>Bacteria</taxon>
        <taxon>Pseudomonadati</taxon>
        <taxon>Pseudomonadota</taxon>
        <taxon>Gammaproteobacteria</taxon>
        <taxon>Alteromonadales</taxon>
        <taxon>Shewanellaceae</taxon>
        <taxon>Shewanella</taxon>
    </lineage>
</organism>
<dbReference type="Proteomes" id="UP001236800">
    <property type="component" value="Chromosome"/>
</dbReference>
<name>A0AA50Q5B4_9GAMM</name>
<evidence type="ECO:0000259" key="1">
    <source>
        <dbReference type="Pfam" id="PF06527"/>
    </source>
</evidence>
<dbReference type="RefSeq" id="WP_306683591.1">
    <property type="nucleotide sequence ID" value="NZ_CP132914.1"/>
</dbReference>
<accession>A0AA50Q5B4</accession>